<dbReference type="InterPro" id="IPR011037">
    <property type="entry name" value="Pyrv_Knase-like_insert_dom_sf"/>
</dbReference>
<dbReference type="SUPFAM" id="SSF50800">
    <property type="entry name" value="PK beta-barrel domain-like"/>
    <property type="match status" value="1"/>
</dbReference>
<dbReference type="InterPro" id="IPR052716">
    <property type="entry name" value="MOSC_domain"/>
</dbReference>
<evidence type="ECO:0000313" key="3">
    <source>
        <dbReference type="Proteomes" id="UP000215289"/>
    </source>
</evidence>
<organism evidence="2 3">
    <name type="scientific">Aspergillus turcosus</name>
    <dbReference type="NCBI Taxonomy" id="1245748"/>
    <lineage>
        <taxon>Eukaryota</taxon>
        <taxon>Fungi</taxon>
        <taxon>Dikarya</taxon>
        <taxon>Ascomycota</taxon>
        <taxon>Pezizomycotina</taxon>
        <taxon>Eurotiomycetes</taxon>
        <taxon>Eurotiomycetidae</taxon>
        <taxon>Eurotiales</taxon>
        <taxon>Aspergillaceae</taxon>
        <taxon>Aspergillus</taxon>
        <taxon>Aspergillus subgen. Fumigati</taxon>
    </lineage>
</organism>
<dbReference type="PANTHER" id="PTHR36930">
    <property type="entry name" value="METAL-SULFUR CLUSTER BIOSYNTHESIS PROTEINS YUAD-RELATED"/>
    <property type="match status" value="1"/>
</dbReference>
<dbReference type="OrthoDB" id="14384at2759"/>
<comment type="caution">
    <text evidence="2">The sequence shown here is derived from an EMBL/GenBank/DDBJ whole genome shotgun (WGS) entry which is preliminary data.</text>
</comment>
<dbReference type="GO" id="GO:0003824">
    <property type="term" value="F:catalytic activity"/>
    <property type="evidence" value="ECO:0007669"/>
    <property type="project" value="InterPro"/>
</dbReference>
<name>A0A421D0H6_9EURO</name>
<dbReference type="GO" id="GO:0030170">
    <property type="term" value="F:pyridoxal phosphate binding"/>
    <property type="evidence" value="ECO:0007669"/>
    <property type="project" value="InterPro"/>
</dbReference>
<dbReference type="AlphaFoldDB" id="A0A421D0H6"/>
<feature type="domain" description="MOSC" evidence="1">
    <location>
        <begin position="25"/>
        <end position="189"/>
    </location>
</feature>
<dbReference type="PROSITE" id="PS51340">
    <property type="entry name" value="MOSC"/>
    <property type="match status" value="1"/>
</dbReference>
<accession>A0A421D0H6</accession>
<dbReference type="Proteomes" id="UP000215289">
    <property type="component" value="Unassembled WGS sequence"/>
</dbReference>
<dbReference type="Gene3D" id="2.40.33.20">
    <property type="entry name" value="PK beta-barrel domain-like"/>
    <property type="match status" value="1"/>
</dbReference>
<protein>
    <recommendedName>
        <fullName evidence="1">MOSC domain-containing protein</fullName>
    </recommendedName>
</protein>
<evidence type="ECO:0000313" key="2">
    <source>
        <dbReference type="EMBL" id="RLL95605.1"/>
    </source>
</evidence>
<dbReference type="EMBL" id="NIDN02000145">
    <property type="protein sequence ID" value="RLL95605.1"/>
    <property type="molecule type" value="Genomic_DNA"/>
</dbReference>
<proteinExistence type="predicted"/>
<dbReference type="InterPro" id="IPR005302">
    <property type="entry name" value="MoCF_Sase_C"/>
</dbReference>
<dbReference type="PANTHER" id="PTHR36930:SF1">
    <property type="entry name" value="MOSC DOMAIN-CONTAINING PROTEIN"/>
    <property type="match status" value="1"/>
</dbReference>
<sequence>MAAPHSSLPHVLSVTTSSSHNFSKNAVSSIKLIANLGVEGDCHAGKTVQHRSRLHIKPPPANLRQVHLMPMEVLRKICAKLPTEEMKTPLLTPGALGQNITTEGIDLLSLGAGTEIRFVGDGVAAGDEAVIALTGLRNPCPQIDKFQAGLKDRFLVRDGDRRIVRRLAGVMATVKKGGVVRPGMRLIIEKPLQHVPLDVV</sequence>
<reference evidence="2 3" key="1">
    <citation type="submission" date="2018-08" db="EMBL/GenBank/DDBJ databases">
        <title>Draft genome sequences of two Aspergillus turcosus clinical strains isolated from bronchoalveolar lavage fluid: one azole-susceptible and the other azole-resistant.</title>
        <authorList>
            <person name="Parent-Michaud M."/>
            <person name="Dufresne P.J."/>
            <person name="Fournier E."/>
            <person name="Martineau C."/>
            <person name="Moreira S."/>
            <person name="Perkins V."/>
            <person name="De Repentigny L."/>
            <person name="Dufresne S.F."/>
        </authorList>
    </citation>
    <scope>NUCLEOTIDE SEQUENCE [LARGE SCALE GENOMIC DNA]</scope>
    <source>
        <strain evidence="2">HMR AF 1038</strain>
    </source>
</reference>
<keyword evidence="3" id="KW-1185">Reference proteome</keyword>
<dbReference type="STRING" id="1245748.A0A421D0H6"/>
<dbReference type="Pfam" id="PF03473">
    <property type="entry name" value="MOSC"/>
    <property type="match status" value="1"/>
</dbReference>
<gene>
    <name evidence="2" type="ORF">CFD26_104486</name>
</gene>
<evidence type="ECO:0000259" key="1">
    <source>
        <dbReference type="PROSITE" id="PS51340"/>
    </source>
</evidence>
<dbReference type="GO" id="GO:0030151">
    <property type="term" value="F:molybdenum ion binding"/>
    <property type="evidence" value="ECO:0007669"/>
    <property type="project" value="InterPro"/>
</dbReference>